<keyword evidence="3" id="KW-1185">Reference proteome</keyword>
<name>A0A4P7BZT8_9GAMM</name>
<organism evidence="2 3">
    <name type="scientific">Nitrosococcus wardiae</name>
    <dbReference type="NCBI Taxonomy" id="1814290"/>
    <lineage>
        <taxon>Bacteria</taxon>
        <taxon>Pseudomonadati</taxon>
        <taxon>Pseudomonadota</taxon>
        <taxon>Gammaproteobacteria</taxon>
        <taxon>Chromatiales</taxon>
        <taxon>Chromatiaceae</taxon>
        <taxon>Nitrosococcus</taxon>
    </lineage>
</organism>
<evidence type="ECO:0000313" key="3">
    <source>
        <dbReference type="Proteomes" id="UP000294325"/>
    </source>
</evidence>
<dbReference type="AlphaFoldDB" id="A0A4P7BZT8"/>
<reference evidence="2 3" key="1">
    <citation type="submission" date="2019-03" db="EMBL/GenBank/DDBJ databases">
        <title>The genome sequence of Nitrosococcus wardiae strain D1FHST reveals the archetypal metabolic capacity of ammonia-oxidizing Gammaproteobacteria.</title>
        <authorList>
            <person name="Wang L."/>
            <person name="Lim C.K."/>
            <person name="Hanson T.E."/>
            <person name="Dang H."/>
            <person name="Klotz M.G."/>
        </authorList>
    </citation>
    <scope>NUCLEOTIDE SEQUENCE [LARGE SCALE GENOMIC DNA]</scope>
    <source>
        <strain evidence="2 3">D1FHS</strain>
    </source>
</reference>
<keyword evidence="1" id="KW-0472">Membrane</keyword>
<evidence type="ECO:0000256" key="1">
    <source>
        <dbReference type="SAM" id="Phobius"/>
    </source>
</evidence>
<keyword evidence="1" id="KW-0812">Transmembrane</keyword>
<accession>A0A4P7BZT8</accession>
<proteinExistence type="predicted"/>
<evidence type="ECO:0000313" key="2">
    <source>
        <dbReference type="EMBL" id="QBQ55763.1"/>
    </source>
</evidence>
<dbReference type="OrthoDB" id="9939730at2"/>
<dbReference type="EMBL" id="CP038033">
    <property type="protein sequence ID" value="QBQ55763.1"/>
    <property type="molecule type" value="Genomic_DNA"/>
</dbReference>
<protein>
    <submittedName>
        <fullName evidence="2">Uncharacterized protein</fullName>
    </submittedName>
</protein>
<sequence>MSGILIPEIKSKKIYITPEERVKEARLRLLSAAKIRSENPPSKRTVGISTIACAFAAGFMAGFSPSVSRKIFRETTSFLRFWVANYMSTARRYK</sequence>
<dbReference type="KEGG" id="nwr:E3U44_15515"/>
<keyword evidence="1" id="KW-1133">Transmembrane helix</keyword>
<gene>
    <name evidence="2" type="ORF">E3U44_15515</name>
</gene>
<dbReference type="Proteomes" id="UP000294325">
    <property type="component" value="Chromosome"/>
</dbReference>
<feature type="transmembrane region" description="Helical" evidence="1">
    <location>
        <begin position="46"/>
        <end position="63"/>
    </location>
</feature>